<evidence type="ECO:0000256" key="10">
    <source>
        <dbReference type="ARBA" id="ARBA00038150"/>
    </source>
</evidence>
<dbReference type="AlphaFoldDB" id="A0AAD9J1B5"/>
<evidence type="ECO:0000256" key="11">
    <source>
        <dbReference type="SAM" id="Phobius"/>
    </source>
</evidence>
<protein>
    <submittedName>
        <fullName evidence="12">Uncharacterized protein</fullName>
    </submittedName>
</protein>
<evidence type="ECO:0000256" key="6">
    <source>
        <dbReference type="ARBA" id="ARBA00022968"/>
    </source>
</evidence>
<dbReference type="GO" id="GO:0008375">
    <property type="term" value="F:acetylglucosaminyltransferase activity"/>
    <property type="evidence" value="ECO:0007669"/>
    <property type="project" value="TreeGrafter"/>
</dbReference>
<evidence type="ECO:0000256" key="3">
    <source>
        <dbReference type="ARBA" id="ARBA00022676"/>
    </source>
</evidence>
<evidence type="ECO:0000313" key="13">
    <source>
        <dbReference type="Proteomes" id="UP001208570"/>
    </source>
</evidence>
<comment type="caution">
    <text evidence="12">The sequence shown here is derived from an EMBL/GenBank/DDBJ whole genome shotgun (WGS) entry which is preliminary data.</text>
</comment>
<dbReference type="GO" id="GO:0016020">
    <property type="term" value="C:membrane"/>
    <property type="evidence" value="ECO:0007669"/>
    <property type="project" value="UniProtKB-SubCell"/>
</dbReference>
<comment type="similarity">
    <text evidence="10">Belongs to the glycosyltransferase 14 family.</text>
</comment>
<accession>A0AAD9J1B5</accession>
<evidence type="ECO:0000256" key="4">
    <source>
        <dbReference type="ARBA" id="ARBA00022679"/>
    </source>
</evidence>
<dbReference type="EMBL" id="JAODUP010000809">
    <property type="protein sequence ID" value="KAK2143825.1"/>
    <property type="molecule type" value="Genomic_DNA"/>
</dbReference>
<evidence type="ECO:0000256" key="2">
    <source>
        <dbReference type="ARBA" id="ARBA00004922"/>
    </source>
</evidence>
<comment type="subcellular location">
    <subcellularLocation>
        <location evidence="1">Membrane</location>
        <topology evidence="1">Single-pass type II membrane protein</topology>
    </subcellularLocation>
</comment>
<dbReference type="Pfam" id="PF02485">
    <property type="entry name" value="Branch"/>
    <property type="match status" value="1"/>
</dbReference>
<reference evidence="12" key="1">
    <citation type="journal article" date="2023" name="Mol. Biol. Evol.">
        <title>Third-Generation Sequencing Reveals the Adaptive Role of the Epigenome in Three Deep-Sea Polychaetes.</title>
        <authorList>
            <person name="Perez M."/>
            <person name="Aroh O."/>
            <person name="Sun Y."/>
            <person name="Lan Y."/>
            <person name="Juniper S.K."/>
            <person name="Young C.R."/>
            <person name="Angers B."/>
            <person name="Qian P.Y."/>
        </authorList>
    </citation>
    <scope>NUCLEOTIDE SEQUENCE</scope>
    <source>
        <strain evidence="12">P08H-3</strain>
    </source>
</reference>
<dbReference type="InterPro" id="IPR003406">
    <property type="entry name" value="Glyco_trans_14"/>
</dbReference>
<evidence type="ECO:0000256" key="8">
    <source>
        <dbReference type="ARBA" id="ARBA00023136"/>
    </source>
</evidence>
<gene>
    <name evidence="12" type="ORF">LSH36_810g00014</name>
</gene>
<evidence type="ECO:0000256" key="5">
    <source>
        <dbReference type="ARBA" id="ARBA00022692"/>
    </source>
</evidence>
<keyword evidence="9" id="KW-0325">Glycoprotein</keyword>
<evidence type="ECO:0000313" key="12">
    <source>
        <dbReference type="EMBL" id="KAK2143825.1"/>
    </source>
</evidence>
<organism evidence="12 13">
    <name type="scientific">Paralvinella palmiformis</name>
    <dbReference type="NCBI Taxonomy" id="53620"/>
    <lineage>
        <taxon>Eukaryota</taxon>
        <taxon>Metazoa</taxon>
        <taxon>Spiralia</taxon>
        <taxon>Lophotrochozoa</taxon>
        <taxon>Annelida</taxon>
        <taxon>Polychaeta</taxon>
        <taxon>Sedentaria</taxon>
        <taxon>Canalipalpata</taxon>
        <taxon>Terebellida</taxon>
        <taxon>Terebelliformia</taxon>
        <taxon>Alvinellidae</taxon>
        <taxon>Paralvinella</taxon>
    </lineage>
</organism>
<keyword evidence="4" id="KW-0808">Transferase</keyword>
<name>A0AAD9J1B5_9ANNE</name>
<keyword evidence="5 11" id="KW-0812">Transmembrane</keyword>
<dbReference type="PANTHER" id="PTHR19297:SF191">
    <property type="entry name" value="PROTEIN XYLOSYLTRANSFERASE"/>
    <property type="match status" value="1"/>
</dbReference>
<feature type="transmembrane region" description="Helical" evidence="11">
    <location>
        <begin position="30"/>
        <end position="48"/>
    </location>
</feature>
<comment type="pathway">
    <text evidence="2">Protein modification; protein glycosylation.</text>
</comment>
<dbReference type="Proteomes" id="UP001208570">
    <property type="component" value="Unassembled WGS sequence"/>
</dbReference>
<keyword evidence="13" id="KW-1185">Reference proteome</keyword>
<keyword evidence="8 11" id="KW-0472">Membrane</keyword>
<keyword evidence="7 11" id="KW-1133">Transmembrane helix</keyword>
<keyword evidence="3" id="KW-0328">Glycosyltransferase</keyword>
<evidence type="ECO:0000256" key="7">
    <source>
        <dbReference type="ARBA" id="ARBA00022989"/>
    </source>
</evidence>
<evidence type="ECO:0000256" key="1">
    <source>
        <dbReference type="ARBA" id="ARBA00004606"/>
    </source>
</evidence>
<sequence length="452" mass="51758">MAGMCQLLRCGDLIHVIRVVCQKCKKNRKYGVFFVFALTTGISFGYFMSTHRLSDERIMRNKEITHLLEMLPVLSTTEESCGEIFSNNTEAIKRARNTIINESIDLLAITNNCQEFKGRRGYVTETISSVEEDFPLAYSILMYKDPEQVERLLRAIYRPHNIHCIHVDASSEERTNAIMLAISNCLDNVFLASKPINVQWGSFSVVDAELLCMKQLLQRSRKWKYLINLTGQEFPLKTNLDIVRILKVMNGSNMVSASTQPLDVTRWRSHLPAPGNVSLHKGSTHALLTRAFVQYLLYNKTAKDFARWLRKTNFPDESLVPSLNHSPQLQVPGAYTGVPKTGVDGYRFIARFKIWYRACNGKLVRNVCVFGVGDLPKMPRSHHLFANKFYFNLEPMTLRCLEELHYNKTREDITGAGFSRLNMTFYNNLPNIKRHIPSGLETSDEGRTRKTS</sequence>
<keyword evidence="6" id="KW-0735">Signal-anchor</keyword>
<proteinExistence type="inferred from homology"/>
<evidence type="ECO:0000256" key="9">
    <source>
        <dbReference type="ARBA" id="ARBA00023180"/>
    </source>
</evidence>
<dbReference type="PANTHER" id="PTHR19297">
    <property type="entry name" value="GLYCOSYLTRANSFERASE 14 FAMILY MEMBER"/>
    <property type="match status" value="1"/>
</dbReference>